<keyword evidence="2" id="KW-0547">Nucleotide-binding</keyword>
<dbReference type="Proteomes" id="UP000004968">
    <property type="component" value="Unassembled WGS sequence"/>
</dbReference>
<feature type="non-terminal residue" evidence="9">
    <location>
        <position position="253"/>
    </location>
</feature>
<dbReference type="InterPro" id="IPR045076">
    <property type="entry name" value="MutS"/>
</dbReference>
<sequence length="253" mass="28539">MMVHYLETKKQYPDCILFYRLGDFYEMFFEDALTVSKELEITLTGKECGLEERAPMCGVPYHALDNYLYRLVQKGYKVAIAEQMEDPKQAKGLVKREVIRVVTPGTITSAQALDETKNNYLMGIVYIDERFGIAVSDISTGDFLVTEVASERELADEINKFCPSEIICNDAFFVSGVDTEEVKNRYQTVISALDSHFFSDEGCRKILKEHFKVGSLDGLGLQDYDTGVIAAGAVMEYMYETQKSTLSHITAIT</sequence>
<proteinExistence type="inferred from homology"/>
<dbReference type="InterPro" id="IPR007860">
    <property type="entry name" value="DNA_mmatch_repair_MutS_con_dom"/>
</dbReference>
<evidence type="ECO:0000256" key="4">
    <source>
        <dbReference type="ARBA" id="ARBA00022840"/>
    </source>
</evidence>
<protein>
    <submittedName>
        <fullName evidence="9">MutS domain I protein</fullName>
    </submittedName>
</protein>
<dbReference type="Pfam" id="PF05188">
    <property type="entry name" value="MutS_II"/>
    <property type="match status" value="1"/>
</dbReference>
<evidence type="ECO:0000256" key="3">
    <source>
        <dbReference type="ARBA" id="ARBA00022763"/>
    </source>
</evidence>
<evidence type="ECO:0000313" key="10">
    <source>
        <dbReference type="Proteomes" id="UP000004968"/>
    </source>
</evidence>
<accession>D3AL03</accession>
<evidence type="ECO:0000313" key="9">
    <source>
        <dbReference type="EMBL" id="EFC97504.1"/>
    </source>
</evidence>
<dbReference type="PANTHER" id="PTHR11361">
    <property type="entry name" value="DNA MISMATCH REPAIR PROTEIN MUTS FAMILY MEMBER"/>
    <property type="match status" value="1"/>
</dbReference>
<dbReference type="InterPro" id="IPR016151">
    <property type="entry name" value="DNA_mismatch_repair_MutS_N"/>
</dbReference>
<keyword evidence="6" id="KW-0234">DNA repair</keyword>
<feature type="domain" description="DNA mismatch repair protein MutS connector" evidence="8">
    <location>
        <begin position="119"/>
        <end position="249"/>
    </location>
</feature>
<gene>
    <name evidence="9" type="ORF">CLOSTHATH_04297</name>
</gene>
<name>D3AL03_9FIRM</name>
<dbReference type="Gene3D" id="3.30.420.110">
    <property type="entry name" value="MutS, connector domain"/>
    <property type="match status" value="1"/>
</dbReference>
<comment type="caution">
    <text evidence="9">The sequence shown here is derived from an EMBL/GenBank/DDBJ whole genome shotgun (WGS) entry which is preliminary data.</text>
</comment>
<dbReference type="InterPro" id="IPR036678">
    <property type="entry name" value="MutS_con_dom_sf"/>
</dbReference>
<feature type="domain" description="DNA mismatch repair protein MutS-like N-terminal" evidence="7">
    <location>
        <begin position="1"/>
        <end position="109"/>
    </location>
</feature>
<dbReference type="GO" id="GO:0030983">
    <property type="term" value="F:mismatched DNA binding"/>
    <property type="evidence" value="ECO:0007669"/>
    <property type="project" value="InterPro"/>
</dbReference>
<keyword evidence="5" id="KW-0238">DNA-binding</keyword>
<dbReference type="Pfam" id="PF01624">
    <property type="entry name" value="MutS_I"/>
    <property type="match status" value="1"/>
</dbReference>
<evidence type="ECO:0000256" key="5">
    <source>
        <dbReference type="ARBA" id="ARBA00023125"/>
    </source>
</evidence>
<dbReference type="HOGENOM" id="CLU_002472_9_2_9"/>
<keyword evidence="3" id="KW-0227">DNA damage</keyword>
<evidence type="ECO:0000259" key="7">
    <source>
        <dbReference type="Pfam" id="PF01624"/>
    </source>
</evidence>
<dbReference type="SUPFAM" id="SSF53150">
    <property type="entry name" value="DNA repair protein MutS, domain II"/>
    <property type="match status" value="1"/>
</dbReference>
<dbReference type="PANTHER" id="PTHR11361:SF34">
    <property type="entry name" value="DNA MISMATCH REPAIR PROTEIN MSH1, MITOCHONDRIAL"/>
    <property type="match status" value="1"/>
</dbReference>
<dbReference type="GO" id="GO:0140664">
    <property type="term" value="F:ATP-dependent DNA damage sensor activity"/>
    <property type="evidence" value="ECO:0007669"/>
    <property type="project" value="InterPro"/>
</dbReference>
<organism evidence="9 10">
    <name type="scientific">Hungatella hathewayi DSM 13479</name>
    <dbReference type="NCBI Taxonomy" id="566550"/>
    <lineage>
        <taxon>Bacteria</taxon>
        <taxon>Bacillati</taxon>
        <taxon>Bacillota</taxon>
        <taxon>Clostridia</taxon>
        <taxon>Lachnospirales</taxon>
        <taxon>Lachnospiraceae</taxon>
        <taxon>Hungatella</taxon>
    </lineage>
</organism>
<evidence type="ECO:0000256" key="6">
    <source>
        <dbReference type="ARBA" id="ARBA00023204"/>
    </source>
</evidence>
<keyword evidence="4" id="KW-0067">ATP-binding</keyword>
<dbReference type="EMBL" id="ACIO01000382">
    <property type="protein sequence ID" value="EFC97504.1"/>
    <property type="molecule type" value="Genomic_DNA"/>
</dbReference>
<evidence type="ECO:0000259" key="8">
    <source>
        <dbReference type="Pfam" id="PF05188"/>
    </source>
</evidence>
<dbReference type="GO" id="GO:0006298">
    <property type="term" value="P:mismatch repair"/>
    <property type="evidence" value="ECO:0007669"/>
    <property type="project" value="InterPro"/>
</dbReference>
<reference evidence="9 10" key="1">
    <citation type="submission" date="2010-01" db="EMBL/GenBank/DDBJ databases">
        <authorList>
            <person name="Weinstock G."/>
            <person name="Sodergren E."/>
            <person name="Clifton S."/>
            <person name="Fulton L."/>
            <person name="Fulton B."/>
            <person name="Courtney L."/>
            <person name="Fronick C."/>
            <person name="Harrison M."/>
            <person name="Strong C."/>
            <person name="Farmer C."/>
            <person name="Delahaunty K."/>
            <person name="Markovic C."/>
            <person name="Hall O."/>
            <person name="Minx P."/>
            <person name="Tomlinson C."/>
            <person name="Mitreva M."/>
            <person name="Nelson J."/>
            <person name="Hou S."/>
            <person name="Wollam A."/>
            <person name="Pepin K.H."/>
            <person name="Johnson M."/>
            <person name="Bhonagiri V."/>
            <person name="Nash W.E."/>
            <person name="Warren W."/>
            <person name="Chinwalla A."/>
            <person name="Mardis E.R."/>
            <person name="Wilson R.K."/>
        </authorList>
    </citation>
    <scope>NUCLEOTIDE SEQUENCE [LARGE SCALE GENOMIC DNA]</scope>
    <source>
        <strain evidence="9 10">DSM 13479</strain>
    </source>
</reference>
<evidence type="ECO:0000256" key="1">
    <source>
        <dbReference type="ARBA" id="ARBA00006271"/>
    </source>
</evidence>
<dbReference type="InterPro" id="IPR007695">
    <property type="entry name" value="DNA_mismatch_repair_MutS-lik_N"/>
</dbReference>
<dbReference type="GO" id="GO:0005524">
    <property type="term" value="F:ATP binding"/>
    <property type="evidence" value="ECO:0007669"/>
    <property type="project" value="UniProtKB-KW"/>
</dbReference>
<evidence type="ECO:0000256" key="2">
    <source>
        <dbReference type="ARBA" id="ARBA00022741"/>
    </source>
</evidence>
<dbReference type="AlphaFoldDB" id="D3AL03"/>
<dbReference type="FunFam" id="3.40.1170.10:FF:000001">
    <property type="entry name" value="DNA mismatch repair protein MutS"/>
    <property type="match status" value="1"/>
</dbReference>
<dbReference type="SUPFAM" id="SSF55271">
    <property type="entry name" value="DNA repair protein MutS, domain I"/>
    <property type="match status" value="1"/>
</dbReference>
<dbReference type="GO" id="GO:0005829">
    <property type="term" value="C:cytosol"/>
    <property type="evidence" value="ECO:0007669"/>
    <property type="project" value="TreeGrafter"/>
</dbReference>
<comment type="similarity">
    <text evidence="1">Belongs to the DNA mismatch repair MutS family.</text>
</comment>
<dbReference type="Gene3D" id="3.40.1170.10">
    <property type="entry name" value="DNA repair protein MutS, domain I"/>
    <property type="match status" value="1"/>
</dbReference>